<dbReference type="Proteomes" id="UP000176413">
    <property type="component" value="Unassembled WGS sequence"/>
</dbReference>
<dbReference type="Pfam" id="PF11967">
    <property type="entry name" value="RecO_N"/>
    <property type="match status" value="1"/>
</dbReference>
<evidence type="ECO:0000256" key="1">
    <source>
        <dbReference type="ARBA" id="ARBA00007452"/>
    </source>
</evidence>
<accession>A0A1F6MC05</accession>
<sequence>MQAIVLSRRDVREYDQIVTFYTCEDGKIDLLAKGIKKITSKNAAILSPFFLVDIDYVGGKDLPRLTTVQQVETFDRLSSNLANIKLMAKSLDLINRVFRQEHDRKIFDGLVEWLRLLNNEAEVHQAIFDTFVLKLWALLGFKMVIERCVSCGSVSVENISVASGGVVCKMCAVVKKKDGEIVFPINKSERVLLRKMFEQPLKVINRSLKLEWLPDIHTIIYNFVIFHSHQPLADWGKDS</sequence>
<protein>
    <recommendedName>
        <fullName evidence="2 7">DNA repair protein RecO</fullName>
    </recommendedName>
    <alternativeName>
        <fullName evidence="6 7">Recombination protein O</fullName>
    </alternativeName>
</protein>
<dbReference type="PANTHER" id="PTHR33991:SF1">
    <property type="entry name" value="DNA REPAIR PROTEIN RECO"/>
    <property type="match status" value="1"/>
</dbReference>
<dbReference type="Gene3D" id="2.40.50.140">
    <property type="entry name" value="Nucleic acid-binding proteins"/>
    <property type="match status" value="1"/>
</dbReference>
<evidence type="ECO:0000256" key="7">
    <source>
        <dbReference type="HAMAP-Rule" id="MF_00201"/>
    </source>
</evidence>
<keyword evidence="3 7" id="KW-0227">DNA damage</keyword>
<dbReference type="InterPro" id="IPR012340">
    <property type="entry name" value="NA-bd_OB-fold"/>
</dbReference>
<dbReference type="InterPro" id="IPR042242">
    <property type="entry name" value="RecO_C"/>
</dbReference>
<dbReference type="SUPFAM" id="SSF50249">
    <property type="entry name" value="Nucleic acid-binding proteins"/>
    <property type="match status" value="1"/>
</dbReference>
<dbReference type="PANTHER" id="PTHR33991">
    <property type="entry name" value="DNA REPAIR PROTEIN RECO"/>
    <property type="match status" value="1"/>
</dbReference>
<evidence type="ECO:0000259" key="8">
    <source>
        <dbReference type="Pfam" id="PF11967"/>
    </source>
</evidence>
<evidence type="ECO:0000256" key="5">
    <source>
        <dbReference type="ARBA" id="ARBA00023204"/>
    </source>
</evidence>
<dbReference type="SUPFAM" id="SSF57863">
    <property type="entry name" value="ArfGap/RecO-like zinc finger"/>
    <property type="match status" value="1"/>
</dbReference>
<keyword evidence="4 7" id="KW-0233">DNA recombination</keyword>
<evidence type="ECO:0000256" key="3">
    <source>
        <dbReference type="ARBA" id="ARBA00022763"/>
    </source>
</evidence>
<dbReference type="GO" id="GO:0006310">
    <property type="term" value="P:DNA recombination"/>
    <property type="evidence" value="ECO:0007669"/>
    <property type="project" value="UniProtKB-UniRule"/>
</dbReference>
<evidence type="ECO:0000313" key="9">
    <source>
        <dbReference type="EMBL" id="OGH69043.1"/>
    </source>
</evidence>
<dbReference type="InterPro" id="IPR022572">
    <property type="entry name" value="DNA_rep/recomb_RecO_N"/>
</dbReference>
<dbReference type="AlphaFoldDB" id="A0A1F6MC05"/>
<dbReference type="Pfam" id="PF02565">
    <property type="entry name" value="RecO_C"/>
    <property type="match status" value="1"/>
</dbReference>
<dbReference type="GO" id="GO:0006302">
    <property type="term" value="P:double-strand break repair"/>
    <property type="evidence" value="ECO:0007669"/>
    <property type="project" value="TreeGrafter"/>
</dbReference>
<name>A0A1F6MC05_9BACT</name>
<dbReference type="Gene3D" id="1.20.1440.120">
    <property type="entry name" value="Recombination protein O, C-terminal domain"/>
    <property type="match status" value="1"/>
</dbReference>
<dbReference type="InterPro" id="IPR037278">
    <property type="entry name" value="ARFGAP/RecO"/>
</dbReference>
<evidence type="ECO:0000313" key="10">
    <source>
        <dbReference type="Proteomes" id="UP000176413"/>
    </source>
</evidence>
<organism evidence="9 10">
    <name type="scientific">Candidatus Magasanikbacteria bacterium RIFCSPHIGHO2_02_FULL_45_10</name>
    <dbReference type="NCBI Taxonomy" id="1798679"/>
    <lineage>
        <taxon>Bacteria</taxon>
        <taxon>Candidatus Magasanikiibacteriota</taxon>
    </lineage>
</organism>
<gene>
    <name evidence="7" type="primary">recO</name>
    <name evidence="9" type="ORF">A3D53_02560</name>
</gene>
<dbReference type="EMBL" id="MFQA01000019">
    <property type="protein sequence ID" value="OGH69043.1"/>
    <property type="molecule type" value="Genomic_DNA"/>
</dbReference>
<evidence type="ECO:0000256" key="2">
    <source>
        <dbReference type="ARBA" id="ARBA00021310"/>
    </source>
</evidence>
<feature type="domain" description="DNA replication/recombination mediator RecO N-terminal" evidence="8">
    <location>
        <begin position="2"/>
        <end position="74"/>
    </location>
</feature>
<evidence type="ECO:0000256" key="6">
    <source>
        <dbReference type="ARBA" id="ARBA00033409"/>
    </source>
</evidence>
<dbReference type="InterPro" id="IPR003717">
    <property type="entry name" value="RecO"/>
</dbReference>
<dbReference type="HAMAP" id="MF_00201">
    <property type="entry name" value="RecO"/>
    <property type="match status" value="1"/>
</dbReference>
<comment type="caution">
    <text evidence="9">The sequence shown here is derived from an EMBL/GenBank/DDBJ whole genome shotgun (WGS) entry which is preliminary data.</text>
</comment>
<dbReference type="NCBIfam" id="TIGR00613">
    <property type="entry name" value="reco"/>
    <property type="match status" value="1"/>
</dbReference>
<proteinExistence type="inferred from homology"/>
<dbReference type="GO" id="GO:0043590">
    <property type="term" value="C:bacterial nucleoid"/>
    <property type="evidence" value="ECO:0007669"/>
    <property type="project" value="TreeGrafter"/>
</dbReference>
<comment type="similarity">
    <text evidence="1 7">Belongs to the RecO family.</text>
</comment>
<keyword evidence="5 7" id="KW-0234">DNA repair</keyword>
<dbReference type="Gene3D" id="6.20.220.20">
    <property type="entry name" value="Recombination protein O, zinc-binding domain"/>
    <property type="match status" value="1"/>
</dbReference>
<reference evidence="9 10" key="1">
    <citation type="journal article" date="2016" name="Nat. Commun.">
        <title>Thousands of microbial genomes shed light on interconnected biogeochemical processes in an aquifer system.</title>
        <authorList>
            <person name="Anantharaman K."/>
            <person name="Brown C.T."/>
            <person name="Hug L.A."/>
            <person name="Sharon I."/>
            <person name="Castelle C.J."/>
            <person name="Probst A.J."/>
            <person name="Thomas B.C."/>
            <person name="Singh A."/>
            <person name="Wilkins M.J."/>
            <person name="Karaoz U."/>
            <person name="Brodie E.L."/>
            <person name="Williams K.H."/>
            <person name="Hubbard S.S."/>
            <person name="Banfield J.F."/>
        </authorList>
    </citation>
    <scope>NUCLEOTIDE SEQUENCE [LARGE SCALE GENOMIC DNA]</scope>
</reference>
<comment type="function">
    <text evidence="7">Involved in DNA repair and RecF pathway recombination.</text>
</comment>
<evidence type="ECO:0000256" key="4">
    <source>
        <dbReference type="ARBA" id="ARBA00023172"/>
    </source>
</evidence>